<keyword evidence="6" id="KW-0449">Lipoprotein</keyword>
<organism evidence="9 10">
    <name type="scientific">Trypanosoma equiperdum</name>
    <dbReference type="NCBI Taxonomy" id="5694"/>
    <lineage>
        <taxon>Eukaryota</taxon>
        <taxon>Discoba</taxon>
        <taxon>Euglenozoa</taxon>
        <taxon>Kinetoplastea</taxon>
        <taxon>Metakinetoplastina</taxon>
        <taxon>Trypanosomatida</taxon>
        <taxon>Trypanosomatidae</taxon>
        <taxon>Trypanosoma</taxon>
    </lineage>
</organism>
<feature type="chain" id="PRO_5009235376" evidence="7">
    <location>
        <begin position="24"/>
        <end position="287"/>
    </location>
</feature>
<dbReference type="GeneID" id="92375020"/>
<evidence type="ECO:0000256" key="1">
    <source>
        <dbReference type="ARBA" id="ARBA00004609"/>
    </source>
</evidence>
<dbReference type="VEuPathDB" id="TriTrypDB:TEOVI_000108000"/>
<dbReference type="AlphaFoldDB" id="A0A1G4IBZ7"/>
<keyword evidence="4" id="KW-0472">Membrane</keyword>
<proteinExistence type="predicted"/>
<reference evidence="9" key="1">
    <citation type="submission" date="2016-09" db="EMBL/GenBank/DDBJ databases">
        <authorList>
            <person name="Hebert L."/>
            <person name="Moumen B."/>
        </authorList>
    </citation>
    <scope>NUCLEOTIDE SEQUENCE [LARGE SCALE GENOMIC DNA]</scope>
    <source>
        <strain evidence="9">OVI</strain>
    </source>
</reference>
<dbReference type="EMBL" id="CZPT02001228">
    <property type="protein sequence ID" value="SCU69514.1"/>
    <property type="molecule type" value="Genomic_DNA"/>
</dbReference>
<dbReference type="Gene3D" id="3.90.150.10">
    <property type="entry name" value="Variant Surface Glycoprotein, subunit A domain 1"/>
    <property type="match status" value="1"/>
</dbReference>
<evidence type="ECO:0000256" key="3">
    <source>
        <dbReference type="ARBA" id="ARBA00022622"/>
    </source>
</evidence>
<evidence type="ECO:0000256" key="2">
    <source>
        <dbReference type="ARBA" id="ARBA00022475"/>
    </source>
</evidence>
<evidence type="ECO:0000256" key="4">
    <source>
        <dbReference type="ARBA" id="ARBA00023136"/>
    </source>
</evidence>
<protein>
    <submittedName>
        <fullName evidence="9">Trypanosome variant surface glycoprotein (A-type), putative</fullName>
    </submittedName>
</protein>
<evidence type="ECO:0000313" key="9">
    <source>
        <dbReference type="EMBL" id="SCU69514.1"/>
    </source>
</evidence>
<comment type="subcellular location">
    <subcellularLocation>
        <location evidence="1">Cell membrane</location>
        <topology evidence="1">Lipid-anchor</topology>
        <topology evidence="1">GPI-anchor</topology>
    </subcellularLocation>
</comment>
<feature type="domain" description="Trypanosome variant surface glycoprotein A-type N-terminal" evidence="8">
    <location>
        <begin position="15"/>
        <end position="255"/>
    </location>
</feature>
<evidence type="ECO:0000256" key="5">
    <source>
        <dbReference type="ARBA" id="ARBA00023180"/>
    </source>
</evidence>
<comment type="caution">
    <text evidence="9">The sequence shown here is derived from an EMBL/GenBank/DDBJ whole genome shotgun (WGS) entry which is preliminary data.</text>
</comment>
<keyword evidence="5" id="KW-0325">Glycoprotein</keyword>
<dbReference type="Proteomes" id="UP000195570">
    <property type="component" value="Unassembled WGS sequence"/>
</dbReference>
<evidence type="ECO:0000313" key="10">
    <source>
        <dbReference type="Proteomes" id="UP000195570"/>
    </source>
</evidence>
<evidence type="ECO:0000256" key="7">
    <source>
        <dbReference type="SAM" id="SignalP"/>
    </source>
</evidence>
<gene>
    <name evidence="9" type="ORF">TEOVI_000108000</name>
</gene>
<keyword evidence="3" id="KW-0336">GPI-anchor</keyword>
<keyword evidence="10" id="KW-1185">Reference proteome</keyword>
<dbReference type="RefSeq" id="XP_067080472.1">
    <property type="nucleotide sequence ID" value="XM_067224371.1"/>
</dbReference>
<dbReference type="GO" id="GO:0005886">
    <property type="term" value="C:plasma membrane"/>
    <property type="evidence" value="ECO:0007669"/>
    <property type="project" value="UniProtKB-SubCell"/>
</dbReference>
<dbReference type="Pfam" id="PF00913">
    <property type="entry name" value="Trypan_glycop"/>
    <property type="match status" value="1"/>
</dbReference>
<dbReference type="InterPro" id="IPR001812">
    <property type="entry name" value="Trypano_VSG_A_N_dom"/>
</dbReference>
<dbReference type="GO" id="GO:0042783">
    <property type="term" value="P:symbiont-mediated evasion of host immune response"/>
    <property type="evidence" value="ECO:0007669"/>
    <property type="project" value="InterPro"/>
</dbReference>
<keyword evidence="7" id="KW-0732">Signal</keyword>
<evidence type="ECO:0000256" key="6">
    <source>
        <dbReference type="ARBA" id="ARBA00023288"/>
    </source>
</evidence>
<accession>A0A1G4IBZ7</accession>
<evidence type="ECO:0000259" key="8">
    <source>
        <dbReference type="Pfam" id="PF00913"/>
    </source>
</evidence>
<dbReference type="SUPFAM" id="SSF58087">
    <property type="entry name" value="Variant surface glycoprotein (N-terminal domain)"/>
    <property type="match status" value="1"/>
</dbReference>
<feature type="signal peptide" evidence="7">
    <location>
        <begin position="1"/>
        <end position="23"/>
    </location>
</feature>
<sequence length="287" mass="29689">MKVHCIVPVISILATNIIQPAHAANGGALLKGEWSPLAKLSETLANVPGCAAKLLTDRTGNINKLIKLKLQANLYLETNKSNATHKNWFPITEAIAAEISDLASNLQQKKTGAIKVVTTTEFLRGHIAKFFNVALEAWGTNNVGCITTATGGSAAGAVVKQLTDPQSGIPATALAGLAEGHAELTGISGEGFTGLKTDNGISNNGLSDNANCVLFKGGSNGVTSTNPIASTLYFAGGYFGRSNTAATPTPADATDFTPNGAGSRSNNLKLYKAAYDEITTILPGSKF</sequence>
<keyword evidence="2" id="KW-1003">Cell membrane</keyword>
<dbReference type="GO" id="GO:0098552">
    <property type="term" value="C:side of membrane"/>
    <property type="evidence" value="ECO:0007669"/>
    <property type="project" value="UniProtKB-KW"/>
</dbReference>
<name>A0A1G4IBZ7_TRYEQ</name>